<keyword evidence="5" id="KW-0812">Transmembrane</keyword>
<dbReference type="EMBL" id="CP015118">
    <property type="protein sequence ID" value="ARN22151.1"/>
    <property type="molecule type" value="Genomic_DNA"/>
</dbReference>
<reference evidence="10 11" key="1">
    <citation type="submission" date="2016-04" db="EMBL/GenBank/DDBJ databases">
        <title>Complete genome sequence of natural rubber-degrading, novel Gram-negative bacterium, Rhizobacter gummiphilus strain NS21.</title>
        <authorList>
            <person name="Tabata M."/>
            <person name="Kasai D."/>
            <person name="Fukuda M."/>
        </authorList>
    </citation>
    <scope>NUCLEOTIDE SEQUENCE [LARGE SCALE GENOMIC DNA]</scope>
    <source>
        <strain evidence="10 11">NS21</strain>
    </source>
</reference>
<dbReference type="InterPro" id="IPR035440">
    <property type="entry name" value="4HB_MCP_dom_sf"/>
</dbReference>
<keyword evidence="8" id="KW-0807">Transducer</keyword>
<dbReference type="PANTHER" id="PTHR43531">
    <property type="entry name" value="PROTEIN ICFG"/>
    <property type="match status" value="1"/>
</dbReference>
<keyword evidence="2" id="KW-1003">Cell membrane</keyword>
<keyword evidence="11" id="KW-1185">Reference proteome</keyword>
<keyword evidence="3" id="KW-0488">Methylation</keyword>
<evidence type="ECO:0000256" key="8">
    <source>
        <dbReference type="ARBA" id="ARBA00023224"/>
    </source>
</evidence>
<dbReference type="InterPro" id="IPR051310">
    <property type="entry name" value="MCP_chemotaxis"/>
</dbReference>
<dbReference type="GO" id="GO:0004888">
    <property type="term" value="F:transmembrane signaling receptor activity"/>
    <property type="evidence" value="ECO:0007669"/>
    <property type="project" value="TreeGrafter"/>
</dbReference>
<name>A0A1W6LCZ8_9BURK</name>
<dbReference type="SMART" id="SM00304">
    <property type="entry name" value="HAMP"/>
    <property type="match status" value="1"/>
</dbReference>
<accession>A0A1W6LCZ8</accession>
<dbReference type="Pfam" id="PF00015">
    <property type="entry name" value="MCPsignal"/>
    <property type="match status" value="1"/>
</dbReference>
<keyword evidence="6" id="KW-1133">Transmembrane helix</keyword>
<comment type="similarity">
    <text evidence="9">Belongs to the methyl-accepting chemotaxis (MCP) protein family.</text>
</comment>
<proteinExistence type="inferred from homology"/>
<dbReference type="Proteomes" id="UP000193427">
    <property type="component" value="Chromosome"/>
</dbReference>
<dbReference type="PROSITE" id="PS50885">
    <property type="entry name" value="HAMP"/>
    <property type="match status" value="1"/>
</dbReference>
<dbReference type="FunFam" id="1.10.287.950:FF:000001">
    <property type="entry name" value="Methyl-accepting chemotaxis sensory transducer"/>
    <property type="match status" value="1"/>
</dbReference>
<gene>
    <name evidence="10" type="ORF">A4W93_20850</name>
</gene>
<evidence type="ECO:0000256" key="4">
    <source>
        <dbReference type="ARBA" id="ARBA00022500"/>
    </source>
</evidence>
<evidence type="ECO:0000256" key="1">
    <source>
        <dbReference type="ARBA" id="ARBA00004651"/>
    </source>
</evidence>
<dbReference type="InterPro" id="IPR003660">
    <property type="entry name" value="HAMP_dom"/>
</dbReference>
<dbReference type="Gene3D" id="1.20.120.30">
    <property type="entry name" value="Aspartate receptor, ligand-binding domain"/>
    <property type="match status" value="1"/>
</dbReference>
<evidence type="ECO:0000313" key="11">
    <source>
        <dbReference type="Proteomes" id="UP000193427"/>
    </source>
</evidence>
<dbReference type="Pfam" id="PF02203">
    <property type="entry name" value="TarH"/>
    <property type="match status" value="1"/>
</dbReference>
<keyword evidence="4" id="KW-0145">Chemotaxis</keyword>
<dbReference type="InterPro" id="IPR004089">
    <property type="entry name" value="MCPsignal_dom"/>
</dbReference>
<dbReference type="GO" id="GO:0005886">
    <property type="term" value="C:plasma membrane"/>
    <property type="evidence" value="ECO:0007669"/>
    <property type="project" value="UniProtKB-SubCell"/>
</dbReference>
<dbReference type="GO" id="GO:0006935">
    <property type="term" value="P:chemotaxis"/>
    <property type="evidence" value="ECO:0007669"/>
    <property type="project" value="UniProtKB-KW"/>
</dbReference>
<evidence type="ECO:0000313" key="10">
    <source>
        <dbReference type="EMBL" id="ARN22151.1"/>
    </source>
</evidence>
<dbReference type="Gene3D" id="1.10.287.950">
    <property type="entry name" value="Methyl-accepting chemotaxis protein"/>
    <property type="match status" value="1"/>
</dbReference>
<comment type="subcellular location">
    <subcellularLocation>
        <location evidence="1">Cell membrane</location>
        <topology evidence="1">Multi-pass membrane protein</topology>
    </subcellularLocation>
</comment>
<dbReference type="RefSeq" id="WP_169726571.1">
    <property type="nucleotide sequence ID" value="NZ_BSPR01000006.1"/>
</dbReference>
<dbReference type="InterPro" id="IPR003122">
    <property type="entry name" value="Tar_rcpt_lig-bd"/>
</dbReference>
<evidence type="ECO:0000256" key="7">
    <source>
        <dbReference type="ARBA" id="ARBA00023136"/>
    </source>
</evidence>
<dbReference type="SUPFAM" id="SSF47170">
    <property type="entry name" value="Aspartate receptor, ligand-binding domain"/>
    <property type="match status" value="1"/>
</dbReference>
<sequence>MSNRFSIRRALAAAVLLLSLLFGAGTLTSIWALRDSNQALSDVNGEIRIALSMSDSLNHLRTARVWLVQASTYTTSGMMAEADKAVSTAAEKVQLSRKAFADYQALKKGTAEQALADAAAKHYEAYVTEGIEPLVKALKANDAMAYLRTLKTSTQQLDHTFEDALTQAIEFREKQALAKNESTQRAFQTSLVLLLALAGVFALAAFAIWRVATASVVRPLHSAATHLRLVAGGDLSHAAPAHVRGEPDEVAQMIDGLAAMQHHLRDTVSAIRESADQVGTATLEIAQGNQDLSVRTEEQAANLQRTASSMDQMAATVGQTAQTAQQATHLAASASEVATKGEAMVGEVIATMGNIHASSARIGEITSVIDGISFQTNILALNAAVEAARAGEHGRGFAVVAAEVRTLAQRSASAAKEIKTLIADSAGKVDHGVRCVNDTGETMKEILAQVARVSQLIGEIHAATSEQDSGLGEVSQAVSRIDQATQQNAALVEEGAAAAESLKQQAQRLTQAVRTFQLGR</sequence>
<dbReference type="GO" id="GO:0007165">
    <property type="term" value="P:signal transduction"/>
    <property type="evidence" value="ECO:0007669"/>
    <property type="project" value="UniProtKB-KW"/>
</dbReference>
<evidence type="ECO:0000256" key="5">
    <source>
        <dbReference type="ARBA" id="ARBA00022692"/>
    </source>
</evidence>
<dbReference type="CDD" id="cd11386">
    <property type="entry name" value="MCP_signal"/>
    <property type="match status" value="1"/>
</dbReference>
<dbReference type="PANTHER" id="PTHR43531:SF14">
    <property type="entry name" value="METHYL-ACCEPTING CHEMOTAXIS PROTEIN I-RELATED"/>
    <property type="match status" value="1"/>
</dbReference>
<keyword evidence="7" id="KW-0472">Membrane</keyword>
<dbReference type="STRING" id="946333.A4W93_20850"/>
<evidence type="ECO:0000256" key="2">
    <source>
        <dbReference type="ARBA" id="ARBA00022475"/>
    </source>
</evidence>
<dbReference type="Pfam" id="PF00672">
    <property type="entry name" value="HAMP"/>
    <property type="match status" value="1"/>
</dbReference>
<evidence type="ECO:0000256" key="9">
    <source>
        <dbReference type="ARBA" id="ARBA00029447"/>
    </source>
</evidence>
<dbReference type="PROSITE" id="PS50111">
    <property type="entry name" value="CHEMOTAXIS_TRANSDUC_2"/>
    <property type="match status" value="1"/>
</dbReference>
<dbReference type="AlphaFoldDB" id="A0A1W6LCZ8"/>
<evidence type="ECO:0000256" key="3">
    <source>
        <dbReference type="ARBA" id="ARBA00022481"/>
    </source>
</evidence>
<dbReference type="KEGG" id="rgu:A4W93_20850"/>
<dbReference type="SMART" id="SM00283">
    <property type="entry name" value="MA"/>
    <property type="match status" value="1"/>
</dbReference>
<protein>
    <submittedName>
        <fullName evidence="10">Uncharacterized protein</fullName>
    </submittedName>
</protein>
<dbReference type="SUPFAM" id="SSF58104">
    <property type="entry name" value="Methyl-accepting chemotaxis protein (MCP) signaling domain"/>
    <property type="match status" value="1"/>
</dbReference>
<organism evidence="10 11">
    <name type="scientific">Piscinibacter gummiphilus</name>
    <dbReference type="NCBI Taxonomy" id="946333"/>
    <lineage>
        <taxon>Bacteria</taxon>
        <taxon>Pseudomonadati</taxon>
        <taxon>Pseudomonadota</taxon>
        <taxon>Betaproteobacteria</taxon>
        <taxon>Burkholderiales</taxon>
        <taxon>Sphaerotilaceae</taxon>
        <taxon>Piscinibacter</taxon>
    </lineage>
</organism>
<evidence type="ECO:0000256" key="6">
    <source>
        <dbReference type="ARBA" id="ARBA00022989"/>
    </source>
</evidence>